<comment type="subcellular location">
    <subcellularLocation>
        <location evidence="1">Membrane</location>
    </subcellularLocation>
</comment>
<evidence type="ECO:0000313" key="7">
    <source>
        <dbReference type="Proteomes" id="UP000001996"/>
    </source>
</evidence>
<dbReference type="OrthoDB" id="77989at2759"/>
<accession>A5E2N8</accession>
<dbReference type="EMBL" id="CH981528">
    <property type="protein sequence ID" value="EDK45696.1"/>
    <property type="molecule type" value="Genomic_DNA"/>
</dbReference>
<gene>
    <name evidence="6" type="ORF">LELG_03875</name>
</gene>
<evidence type="ECO:0000256" key="1">
    <source>
        <dbReference type="ARBA" id="ARBA00004370"/>
    </source>
</evidence>
<keyword evidence="3" id="KW-1133">Transmembrane helix</keyword>
<feature type="compositionally biased region" description="Low complexity" evidence="5">
    <location>
        <begin position="267"/>
        <end position="276"/>
    </location>
</feature>
<feature type="compositionally biased region" description="Low complexity" evidence="5">
    <location>
        <begin position="190"/>
        <end position="211"/>
    </location>
</feature>
<dbReference type="Gene3D" id="1.50.40.10">
    <property type="entry name" value="Mitochondrial carrier domain"/>
    <property type="match status" value="1"/>
</dbReference>
<dbReference type="AlphaFoldDB" id="A5E2N8"/>
<evidence type="ECO:0000256" key="2">
    <source>
        <dbReference type="ARBA" id="ARBA00022692"/>
    </source>
</evidence>
<dbReference type="GeneID" id="5231798"/>
<proteinExistence type="predicted"/>
<evidence type="ECO:0000256" key="4">
    <source>
        <dbReference type="ARBA" id="ARBA00023136"/>
    </source>
</evidence>
<organism evidence="6 7">
    <name type="scientific">Lodderomyces elongisporus (strain ATCC 11503 / CBS 2605 / JCM 1781 / NBRC 1676 / NRRL YB-4239)</name>
    <name type="common">Yeast</name>
    <name type="synonym">Saccharomyces elongisporus</name>
    <dbReference type="NCBI Taxonomy" id="379508"/>
    <lineage>
        <taxon>Eukaryota</taxon>
        <taxon>Fungi</taxon>
        <taxon>Dikarya</taxon>
        <taxon>Ascomycota</taxon>
        <taxon>Saccharomycotina</taxon>
        <taxon>Pichiomycetes</taxon>
        <taxon>Debaryomycetaceae</taxon>
        <taxon>Candida/Lodderomyces clade</taxon>
        <taxon>Lodderomyces</taxon>
    </lineage>
</organism>
<dbReference type="InParanoid" id="A5E2N8"/>
<dbReference type="FunCoup" id="A5E2N8">
    <property type="interactions" value="21"/>
</dbReference>
<dbReference type="GO" id="GO:0016020">
    <property type="term" value="C:membrane"/>
    <property type="evidence" value="ECO:0007669"/>
    <property type="project" value="UniProtKB-SubCell"/>
</dbReference>
<dbReference type="STRING" id="379508.A5E2N8"/>
<dbReference type="OMA" id="ELWRGWR"/>
<evidence type="ECO:0008006" key="8">
    <source>
        <dbReference type="Google" id="ProtNLM"/>
    </source>
</evidence>
<dbReference type="KEGG" id="lel:PVL30_004699"/>
<feature type="region of interest" description="Disordered" evidence="5">
    <location>
        <begin position="171"/>
        <end position="224"/>
    </location>
</feature>
<keyword evidence="2" id="KW-0812">Transmembrane</keyword>
<evidence type="ECO:0000256" key="3">
    <source>
        <dbReference type="ARBA" id="ARBA00022989"/>
    </source>
</evidence>
<evidence type="ECO:0000256" key="5">
    <source>
        <dbReference type="SAM" id="MobiDB-lite"/>
    </source>
</evidence>
<dbReference type="Proteomes" id="UP000001996">
    <property type="component" value="Unassembled WGS sequence"/>
</dbReference>
<dbReference type="eggNOG" id="ENOG502RQI2">
    <property type="taxonomic scope" value="Eukaryota"/>
</dbReference>
<name>A5E2N8_LODEL</name>
<dbReference type="HOGENOM" id="CLU_029376_0_0_1"/>
<reference evidence="6 7" key="1">
    <citation type="journal article" date="2009" name="Nature">
        <title>Evolution of pathogenicity and sexual reproduction in eight Candida genomes.</title>
        <authorList>
            <person name="Butler G."/>
            <person name="Rasmussen M.D."/>
            <person name="Lin M.F."/>
            <person name="Santos M.A."/>
            <person name="Sakthikumar S."/>
            <person name="Munro C.A."/>
            <person name="Rheinbay E."/>
            <person name="Grabherr M."/>
            <person name="Forche A."/>
            <person name="Reedy J.L."/>
            <person name="Agrafioti I."/>
            <person name="Arnaud M.B."/>
            <person name="Bates S."/>
            <person name="Brown A.J."/>
            <person name="Brunke S."/>
            <person name="Costanzo M.C."/>
            <person name="Fitzpatrick D.A."/>
            <person name="de Groot P.W."/>
            <person name="Harris D."/>
            <person name="Hoyer L.L."/>
            <person name="Hube B."/>
            <person name="Klis F.M."/>
            <person name="Kodira C."/>
            <person name="Lennard N."/>
            <person name="Logue M.E."/>
            <person name="Martin R."/>
            <person name="Neiman A.M."/>
            <person name="Nikolaou E."/>
            <person name="Quail M.A."/>
            <person name="Quinn J."/>
            <person name="Santos M.C."/>
            <person name="Schmitzberger F.F."/>
            <person name="Sherlock G."/>
            <person name="Shah P."/>
            <person name="Silverstein K.A."/>
            <person name="Skrzypek M.S."/>
            <person name="Soll D."/>
            <person name="Staggs R."/>
            <person name="Stansfield I."/>
            <person name="Stumpf M.P."/>
            <person name="Sudbery P.E."/>
            <person name="Srikantha T."/>
            <person name="Zeng Q."/>
            <person name="Berman J."/>
            <person name="Berriman M."/>
            <person name="Heitman J."/>
            <person name="Gow N.A."/>
            <person name="Lorenz M.C."/>
            <person name="Birren B.W."/>
            <person name="Kellis M."/>
            <person name="Cuomo C.A."/>
        </authorList>
    </citation>
    <scope>NUCLEOTIDE SEQUENCE [LARGE SCALE GENOMIC DNA]</scope>
    <source>
        <strain evidence="7">ATCC 11503 / BCRC 21390 / CBS 2605 / JCM 1781 / NBRC 1676 / NRRL YB-4239</strain>
    </source>
</reference>
<protein>
    <recommendedName>
        <fullName evidence="8">Mitochondrial fusion and transport protein UGO1</fullName>
    </recommendedName>
</protein>
<dbReference type="VEuPathDB" id="FungiDB:LELG_03875"/>
<dbReference type="SUPFAM" id="SSF103506">
    <property type="entry name" value="Mitochondrial carrier"/>
    <property type="match status" value="1"/>
</dbReference>
<keyword evidence="4" id="KW-0472">Membrane</keyword>
<keyword evidence="7" id="KW-1185">Reference proteome</keyword>
<dbReference type="InterPro" id="IPR023395">
    <property type="entry name" value="MCP_dom_sf"/>
</dbReference>
<feature type="region of interest" description="Disordered" evidence="5">
    <location>
        <begin position="256"/>
        <end position="276"/>
    </location>
</feature>
<evidence type="ECO:0000313" key="6">
    <source>
        <dbReference type="EMBL" id="EDK45696.1"/>
    </source>
</evidence>
<sequence length="632" mass="70885">MSSFSSTSGKLDPHQLRPYYDHDTFDAGYPVIFKKGVGLYDPKAHKPITTNLSSNSIENAVNQNASGLQKPGIIRRAFDRQGGGVGIYGSGSSTTTGSFRDKNLYDLEFNEYFDPNNLLELVKNLLWNFVKSYLRVLIAQPLEITRLVLQVGKFNIIKEKKKEDLRSKRLLESRDSASTASVRGVGSSDNGNTNTTAKTTTSTGNSNISSNKYKNEDGSTHFPTVNFAEEDEPIDYFQPQNDQLVWASPLSSYDPLTQAADPNATNTQPLQSLQSLQSPTQLQLHLHLHLHSSGEFRPPALKRLSTRKRLKVYKIQPKSLHTIDIISAITQKDSFFALFRGVNASFFYQTLSHTIEAWITGFLSPFLGIPDPFFLDLTHSNDPFRSLWLSVGACVLTGLALMPLDLIRVKLMITQPNNALPINKNGMIGNGSQGGQISSSSSVHGKEDLIEQAAEDLLQNTRSVRELIRYFPTYYLKHPPTPIVLLTTLYQLSSSIFRKMAPYILFIKFNIDSYSSPAIYTFVNLISLICEFFIKLPVENLLRKEQVAFLLQDKKHDLKKVITIVKPEENLIVDFNGLPSLEDAENGNLSLFQRVKSLGLFNGWRVGLMNVVGFWGYNIIKLNGSELQEERL</sequence>